<dbReference type="InterPro" id="IPR036236">
    <property type="entry name" value="Znf_C2H2_sf"/>
</dbReference>
<reference evidence="1" key="2">
    <citation type="submission" date="2023-05" db="EMBL/GenBank/DDBJ databases">
        <authorList>
            <person name="Fouks B."/>
        </authorList>
    </citation>
    <scope>NUCLEOTIDE SEQUENCE</scope>
    <source>
        <strain evidence="1">Stay&amp;Tobe</strain>
        <tissue evidence="1">Testes</tissue>
    </source>
</reference>
<reference evidence="1" key="1">
    <citation type="journal article" date="2023" name="IScience">
        <title>Live-bearing cockroach genome reveals convergent evolutionary mechanisms linked to viviparity in insects and beyond.</title>
        <authorList>
            <person name="Fouks B."/>
            <person name="Harrison M.C."/>
            <person name="Mikhailova A.A."/>
            <person name="Marchal E."/>
            <person name="English S."/>
            <person name="Carruthers M."/>
            <person name="Jennings E.C."/>
            <person name="Chiamaka E.L."/>
            <person name="Frigard R.A."/>
            <person name="Pippel M."/>
            <person name="Attardo G.M."/>
            <person name="Benoit J.B."/>
            <person name="Bornberg-Bauer E."/>
            <person name="Tobe S.S."/>
        </authorList>
    </citation>
    <scope>NUCLEOTIDE SEQUENCE</scope>
    <source>
        <strain evidence="1">Stay&amp;Tobe</strain>
    </source>
</reference>
<evidence type="ECO:0000313" key="2">
    <source>
        <dbReference type="Proteomes" id="UP001233999"/>
    </source>
</evidence>
<evidence type="ECO:0008006" key="3">
    <source>
        <dbReference type="Google" id="ProtNLM"/>
    </source>
</evidence>
<comment type="caution">
    <text evidence="1">The sequence shown here is derived from an EMBL/GenBank/DDBJ whole genome shotgun (WGS) entry which is preliminary data.</text>
</comment>
<feature type="non-terminal residue" evidence="1">
    <location>
        <position position="359"/>
    </location>
</feature>
<proteinExistence type="predicted"/>
<sequence length="359" mass="40491">KNKNSSMNFDIPNEITLISKFINSTEDGDNRIVDGRRISMNPMRELFTFPKARQQMTCMLRAATSWLEPKYVKFWCLGQLYSLIQRHSTSCSGMTVSESSLSLVRIHLIFEGKSNHENLTQHENVNDLQRLKALLNKNTTSEPLISFSTPVKQSLGFAPWHVADQSRDEVFMAAQEAVGAHRDSQAWLTVSGSQTISRFPDGLMAMAAWTRCSGISGTGSYTSAGKMVSPNQEINKTNTSKCLSCPRCDRKYAVLYTLERHLRYECGVEKKFFCAVCLKRFKRSDVLKVHQQVPSITLVVAKNNYSLGKISLCATYAGPPGLQMYPGNICQYCGRRYKNWRISSYIISTKQSFVAAPLR</sequence>
<gene>
    <name evidence="1" type="ORF">L9F63_012188</name>
</gene>
<evidence type="ECO:0000313" key="1">
    <source>
        <dbReference type="EMBL" id="KAJ9596807.1"/>
    </source>
</evidence>
<protein>
    <recommendedName>
        <fullName evidence="3">C2H2-type domain-containing protein</fullName>
    </recommendedName>
</protein>
<accession>A0AAD8AEC9</accession>
<name>A0AAD8AEC9_DIPPU</name>
<organism evidence="1 2">
    <name type="scientific">Diploptera punctata</name>
    <name type="common">Pacific beetle cockroach</name>
    <dbReference type="NCBI Taxonomy" id="6984"/>
    <lineage>
        <taxon>Eukaryota</taxon>
        <taxon>Metazoa</taxon>
        <taxon>Ecdysozoa</taxon>
        <taxon>Arthropoda</taxon>
        <taxon>Hexapoda</taxon>
        <taxon>Insecta</taxon>
        <taxon>Pterygota</taxon>
        <taxon>Neoptera</taxon>
        <taxon>Polyneoptera</taxon>
        <taxon>Dictyoptera</taxon>
        <taxon>Blattodea</taxon>
        <taxon>Blaberoidea</taxon>
        <taxon>Blaberidae</taxon>
        <taxon>Diplopterinae</taxon>
        <taxon>Diploptera</taxon>
    </lineage>
</organism>
<dbReference type="Gene3D" id="3.30.160.60">
    <property type="entry name" value="Classic Zinc Finger"/>
    <property type="match status" value="1"/>
</dbReference>
<feature type="non-terminal residue" evidence="1">
    <location>
        <position position="1"/>
    </location>
</feature>
<dbReference type="Proteomes" id="UP001233999">
    <property type="component" value="Unassembled WGS sequence"/>
</dbReference>
<dbReference type="AlphaFoldDB" id="A0AAD8AEC9"/>
<dbReference type="EMBL" id="JASPKZ010001960">
    <property type="protein sequence ID" value="KAJ9596807.1"/>
    <property type="molecule type" value="Genomic_DNA"/>
</dbReference>
<dbReference type="SUPFAM" id="SSF57667">
    <property type="entry name" value="beta-beta-alpha zinc fingers"/>
    <property type="match status" value="1"/>
</dbReference>
<keyword evidence="2" id="KW-1185">Reference proteome</keyword>